<dbReference type="InterPro" id="IPR003594">
    <property type="entry name" value="HATPase_dom"/>
</dbReference>
<dbReference type="SMART" id="SM00073">
    <property type="entry name" value="HPT"/>
    <property type="match status" value="1"/>
</dbReference>
<comment type="catalytic activity">
    <reaction evidence="1">
        <text>ATP + protein L-histidine = ADP + protein N-phospho-L-histidine.</text>
        <dbReference type="EC" id="2.7.13.3"/>
    </reaction>
</comment>
<dbReference type="RefSeq" id="WP_118865097.1">
    <property type="nucleotide sequence ID" value="NZ_QWLV01000009.1"/>
</dbReference>
<dbReference type="GO" id="GO:0000155">
    <property type="term" value="F:phosphorelay sensor kinase activity"/>
    <property type="evidence" value="ECO:0007669"/>
    <property type="project" value="InterPro"/>
</dbReference>
<dbReference type="OrthoDB" id="9803176at2"/>
<dbReference type="SUPFAM" id="SSF55874">
    <property type="entry name" value="ATPase domain of HSP90 chaperone/DNA topoisomerase II/histidine kinase"/>
    <property type="match status" value="1"/>
</dbReference>
<feature type="domain" description="HPt" evidence="12">
    <location>
        <begin position="1"/>
        <end position="101"/>
    </location>
</feature>
<evidence type="ECO:0000259" key="11">
    <source>
        <dbReference type="PROSITE" id="PS50851"/>
    </source>
</evidence>
<dbReference type="AlphaFoldDB" id="A0A396RMW3"/>
<keyword evidence="5" id="KW-0808">Transferase</keyword>
<keyword evidence="7" id="KW-0902">Two-component regulatory system</keyword>
<evidence type="ECO:0000256" key="1">
    <source>
        <dbReference type="ARBA" id="ARBA00000085"/>
    </source>
</evidence>
<dbReference type="SMART" id="SM00260">
    <property type="entry name" value="CheW"/>
    <property type="match status" value="1"/>
</dbReference>
<dbReference type="InterPro" id="IPR004105">
    <property type="entry name" value="CheA-like_dim"/>
</dbReference>
<protein>
    <recommendedName>
        <fullName evidence="3">Chemotaxis protein CheA</fullName>
        <ecNumber evidence="2">2.7.13.3</ecNumber>
    </recommendedName>
</protein>
<dbReference type="PRINTS" id="PR00344">
    <property type="entry name" value="BCTRLSENSOR"/>
</dbReference>
<dbReference type="Pfam" id="PF02518">
    <property type="entry name" value="HATPase_c"/>
    <property type="match status" value="1"/>
</dbReference>
<dbReference type="InterPro" id="IPR036641">
    <property type="entry name" value="HPT_dom_sf"/>
</dbReference>
<feature type="domain" description="CheW-like" evidence="11">
    <location>
        <begin position="393"/>
        <end position="525"/>
    </location>
</feature>
<evidence type="ECO:0000256" key="9">
    <source>
        <dbReference type="PROSITE-ProRule" id="PRU00110"/>
    </source>
</evidence>
<reference evidence="13 14" key="1">
    <citation type="submission" date="2018-08" db="EMBL/GenBank/DDBJ databases">
        <title>The multiple taxonomic identification of Sphingomonas gilva.</title>
        <authorList>
            <person name="Zhu D."/>
            <person name="Zheng S."/>
        </authorList>
    </citation>
    <scope>NUCLEOTIDE SEQUENCE [LARGE SCALE GENOMIC DNA]</scope>
    <source>
        <strain evidence="13 14">ZDH117</strain>
    </source>
</reference>
<dbReference type="Gene3D" id="2.30.30.40">
    <property type="entry name" value="SH3 Domains"/>
    <property type="match status" value="1"/>
</dbReference>
<dbReference type="SUPFAM" id="SSF47226">
    <property type="entry name" value="Histidine-containing phosphotransfer domain, HPT domain"/>
    <property type="match status" value="1"/>
</dbReference>
<dbReference type="InterPro" id="IPR051315">
    <property type="entry name" value="Bact_Chemotaxis_CheA"/>
</dbReference>
<dbReference type="InterPro" id="IPR036097">
    <property type="entry name" value="HisK_dim/P_sf"/>
</dbReference>
<evidence type="ECO:0000259" key="10">
    <source>
        <dbReference type="PROSITE" id="PS50109"/>
    </source>
</evidence>
<evidence type="ECO:0000256" key="2">
    <source>
        <dbReference type="ARBA" id="ARBA00012438"/>
    </source>
</evidence>
<evidence type="ECO:0000259" key="12">
    <source>
        <dbReference type="PROSITE" id="PS50894"/>
    </source>
</evidence>
<dbReference type="GO" id="GO:0006935">
    <property type="term" value="P:chemotaxis"/>
    <property type="evidence" value="ECO:0007669"/>
    <property type="project" value="InterPro"/>
</dbReference>
<dbReference type="InterPro" id="IPR004358">
    <property type="entry name" value="Sig_transdc_His_kin-like_C"/>
</dbReference>
<dbReference type="Gene3D" id="1.10.287.560">
    <property type="entry name" value="Histidine kinase CheA-like, homodimeric domain"/>
    <property type="match status" value="1"/>
</dbReference>
<dbReference type="Pfam" id="PF01627">
    <property type="entry name" value="Hpt"/>
    <property type="match status" value="1"/>
</dbReference>
<dbReference type="InterPro" id="IPR002545">
    <property type="entry name" value="CheW-lke_dom"/>
</dbReference>
<dbReference type="Proteomes" id="UP000266693">
    <property type="component" value="Unassembled WGS sequence"/>
</dbReference>
<gene>
    <name evidence="13" type="ORF">D1610_15460</name>
</gene>
<dbReference type="Gene3D" id="1.20.120.160">
    <property type="entry name" value="HPT domain"/>
    <property type="match status" value="1"/>
</dbReference>
<accession>A0A396RMW3</accession>
<dbReference type="SUPFAM" id="SSF47384">
    <property type="entry name" value="Homodimeric domain of signal transducing histidine kinase"/>
    <property type="match status" value="1"/>
</dbReference>
<keyword evidence="14" id="KW-1185">Reference proteome</keyword>
<dbReference type="PROSITE" id="PS50851">
    <property type="entry name" value="CHEW"/>
    <property type="match status" value="1"/>
</dbReference>
<dbReference type="FunFam" id="3.30.565.10:FF:000016">
    <property type="entry name" value="Chemotaxis protein CheA, putative"/>
    <property type="match status" value="1"/>
</dbReference>
<dbReference type="PANTHER" id="PTHR43395:SF1">
    <property type="entry name" value="CHEMOTAXIS PROTEIN CHEA"/>
    <property type="match status" value="1"/>
</dbReference>
<evidence type="ECO:0000313" key="14">
    <source>
        <dbReference type="Proteomes" id="UP000266693"/>
    </source>
</evidence>
<dbReference type="SMART" id="SM00387">
    <property type="entry name" value="HATPase_c"/>
    <property type="match status" value="1"/>
</dbReference>
<keyword evidence="4 9" id="KW-0597">Phosphoprotein</keyword>
<dbReference type="SMART" id="SM01231">
    <property type="entry name" value="H-kinase_dim"/>
    <property type="match status" value="1"/>
</dbReference>
<evidence type="ECO:0000256" key="4">
    <source>
        <dbReference type="ARBA" id="ARBA00022553"/>
    </source>
</evidence>
<evidence type="ECO:0000256" key="6">
    <source>
        <dbReference type="ARBA" id="ARBA00022777"/>
    </source>
</evidence>
<dbReference type="EMBL" id="QWLV01000009">
    <property type="protein sequence ID" value="RHW16492.1"/>
    <property type="molecule type" value="Genomic_DNA"/>
</dbReference>
<evidence type="ECO:0000256" key="3">
    <source>
        <dbReference type="ARBA" id="ARBA00021495"/>
    </source>
</evidence>
<dbReference type="PANTHER" id="PTHR43395">
    <property type="entry name" value="SENSOR HISTIDINE KINASE CHEA"/>
    <property type="match status" value="1"/>
</dbReference>
<comment type="function">
    <text evidence="8">Involved in the transmission of sensory signals from the chemoreceptors to the flagellar motors. CheA is autophosphorylated; it can transfer its phosphate group to either CheB or CheY.</text>
</comment>
<dbReference type="InterPro" id="IPR008207">
    <property type="entry name" value="Sig_transdc_His_kin_Hpt_dom"/>
</dbReference>
<dbReference type="InterPro" id="IPR005467">
    <property type="entry name" value="His_kinase_dom"/>
</dbReference>
<evidence type="ECO:0000256" key="7">
    <source>
        <dbReference type="ARBA" id="ARBA00023012"/>
    </source>
</evidence>
<dbReference type="GO" id="GO:0005737">
    <property type="term" value="C:cytoplasm"/>
    <property type="evidence" value="ECO:0007669"/>
    <property type="project" value="InterPro"/>
</dbReference>
<proteinExistence type="predicted"/>
<dbReference type="InterPro" id="IPR036890">
    <property type="entry name" value="HATPase_C_sf"/>
</dbReference>
<dbReference type="InterPro" id="IPR036061">
    <property type="entry name" value="CheW-like_dom_sf"/>
</dbReference>
<dbReference type="Pfam" id="PF02895">
    <property type="entry name" value="H-kinase_dim"/>
    <property type="match status" value="1"/>
</dbReference>
<dbReference type="CDD" id="cd00088">
    <property type="entry name" value="HPT"/>
    <property type="match status" value="1"/>
</dbReference>
<name>A0A396RMW3_9SPHN</name>
<dbReference type="SUPFAM" id="SSF50341">
    <property type="entry name" value="CheW-like"/>
    <property type="match status" value="2"/>
</dbReference>
<dbReference type="PROSITE" id="PS50894">
    <property type="entry name" value="HPT"/>
    <property type="match status" value="1"/>
</dbReference>
<dbReference type="Pfam" id="PF01584">
    <property type="entry name" value="CheW"/>
    <property type="match status" value="1"/>
</dbReference>
<feature type="modified residue" description="Phosphohistidine" evidence="9">
    <location>
        <position position="44"/>
    </location>
</feature>
<dbReference type="EC" id="2.7.13.3" evidence="2"/>
<evidence type="ECO:0000256" key="8">
    <source>
        <dbReference type="ARBA" id="ARBA00035100"/>
    </source>
</evidence>
<organism evidence="13 14">
    <name type="scientific">Sphingomonas gilva</name>
    <dbReference type="NCBI Taxonomy" id="2305907"/>
    <lineage>
        <taxon>Bacteria</taxon>
        <taxon>Pseudomonadati</taxon>
        <taxon>Pseudomonadota</taxon>
        <taxon>Alphaproteobacteria</taxon>
        <taxon>Sphingomonadales</taxon>
        <taxon>Sphingomonadaceae</taxon>
        <taxon>Sphingomonas</taxon>
    </lineage>
</organism>
<evidence type="ECO:0000256" key="5">
    <source>
        <dbReference type="ARBA" id="ARBA00022679"/>
    </source>
</evidence>
<comment type="caution">
    <text evidence="13">The sequence shown here is derived from an EMBL/GenBank/DDBJ whole genome shotgun (WGS) entry which is preliminary data.</text>
</comment>
<dbReference type="PROSITE" id="PS50109">
    <property type="entry name" value="HIS_KIN"/>
    <property type="match status" value="1"/>
</dbReference>
<feature type="domain" description="Histidine kinase" evidence="10">
    <location>
        <begin position="133"/>
        <end position="391"/>
    </location>
</feature>
<dbReference type="Gene3D" id="3.30.565.10">
    <property type="entry name" value="Histidine kinase-like ATPase, C-terminal domain"/>
    <property type="match status" value="1"/>
</dbReference>
<dbReference type="InterPro" id="IPR037006">
    <property type="entry name" value="CheA-like_homodim_sf"/>
</dbReference>
<evidence type="ECO:0000313" key="13">
    <source>
        <dbReference type="EMBL" id="RHW16492.1"/>
    </source>
</evidence>
<sequence>MDDLIQEFIAETRETLEALSGEIVAWEANPTDRARLDAIFRFVHTVKGSCGFLDLPRLARLSHAAEDGLQAVREGKRVPDSHFVDAVLAIVDRIGELTEAIDQGRSLDDSDDENLIRAIDGAPAIVAAESAGPANDRGKLPARSVRLGVELLDRMMGGMSDLVLVRNELARRIRDAGAAPEIEAALDRLSTTVADLRDTVTRTRMQRIESLFSALPRMARDTAAELGKAVTLVVEGGDVELDREMIEMIRDPLAHIMRNAIDHGIESPAERTRLGKRENGRIRVCARQAGNQIEIIVSDDGRGIDTEKLGRKLIDQGTLTAAEFARMSEAAKRELIFRPGVSTAAAVTQVSGRGVGMDVVRANVERIGGVVALDSEAGQGLSVVIRVPLTLSIISAISVCVGGQRFAIPRTAIEEIVAADNPMLHRDQVGSASVVRLRDRAMPLVQLGDILALPAEGSGIIAVVSASEGSFALAADAIGDHEELVIKPAAPLVMATGRYAGETLPDSGMPMLVLDISGIARVAGLRFDRTARPDQDNGEIEAAADRRSILLFRGTDGIRRGIGLSLVDRIESLGHGAVSIVGGKPHVVLDGRVVPLAGGAAMTDEISVLRLHDGVATVAYAIDQALDIVEIAPELAPPSERDGGILGIALIDGDPVEILDPYWLFARQGQASYLERTCALVADADGWMAGMLRPLIESAGYRVTMVASPDEAEGPVVSLGETRAKGPVVALRRDADPGGPDDRSVYRYDRDGLFAALEQLSVKGGRA</sequence>
<keyword evidence="6" id="KW-0418">Kinase</keyword>